<protein>
    <submittedName>
        <fullName evidence="1">Uncharacterized protein</fullName>
    </submittedName>
</protein>
<evidence type="ECO:0000313" key="1">
    <source>
        <dbReference type="EMBL" id="XCD07416.1"/>
    </source>
</evidence>
<organism evidence="1">
    <name type="scientific">Dulem virus 34</name>
    <dbReference type="NCBI Taxonomy" id="3145752"/>
    <lineage>
        <taxon>Viruses</taxon>
        <taxon>Duplodnaviria</taxon>
        <taxon>Heunggongvirae</taxon>
        <taxon>Uroviricota</taxon>
        <taxon>Caudoviricetes</taxon>
    </lineage>
</organism>
<name>A0AAU8B7B2_9CAUD</name>
<reference evidence="1" key="1">
    <citation type="submission" date="2024-03" db="EMBL/GenBank/DDBJ databases">
        <title>Diverse circular DNA viruses in blood, oral, and fecal samples of captive lemurs.</title>
        <authorList>
            <person name="Paietta E.N."/>
            <person name="Kraberger S."/>
            <person name="Lund M.C."/>
            <person name="Custer J.M."/>
            <person name="Vargas K.M."/>
            <person name="Ehmke E.E."/>
            <person name="Yoder A.D."/>
            <person name="Varsani A."/>
        </authorList>
    </citation>
    <scope>NUCLEOTIDE SEQUENCE</scope>
    <source>
        <strain evidence="1">Duke_28FF_219</strain>
    </source>
</reference>
<proteinExistence type="predicted"/>
<sequence length="180" mass="19904">MTTFEIGKKYYDTSACDHNCVFVIEIVKRTAKTVTFRRDGQERRAKIYTDRDGEYIIPERYSMAPVFRASREYVEAPAEEAPAAPDPVSAFIPSGARPAQRPDVVMVGQPVVGNWGAMCPSEVGVIVGFAEREATRWSAAATVAAIRWEGGRLDYRDLNDIHPAGWRSASGSPLGVFFAR</sequence>
<dbReference type="EMBL" id="PP511788">
    <property type="protein sequence ID" value="XCD07416.1"/>
    <property type="molecule type" value="Genomic_DNA"/>
</dbReference>
<accession>A0AAU8B7B2</accession>